<dbReference type="EMBL" id="LLYZ01000005">
    <property type="protein sequence ID" value="KQK26114.1"/>
    <property type="molecule type" value="Genomic_DNA"/>
</dbReference>
<dbReference type="Proteomes" id="UP000051682">
    <property type="component" value="Unassembled WGS sequence"/>
</dbReference>
<dbReference type="AlphaFoldDB" id="A0A0Q3SLJ1"/>
<keyword evidence="2" id="KW-1185">Reference proteome</keyword>
<dbReference type="RefSeq" id="WP_056015156.1">
    <property type="nucleotide sequence ID" value="NZ_LLYZ01000005.1"/>
</dbReference>
<sequence length="194" mass="23109">MWENDLQFIKDIILIIGSITSTFFAFRSYSKWKKEHKGKIKYELCRNILKTVFTLRDDFKSVRSPLSFAHELMPGYKPGESKESENLSYIFNNRFKVLYDSCNSLSSLLPEIEFEFSIDLKKKCEDILYEVKLYQMTVSEFVQISNVENIYKDEHYKVMKLKVYNIGDNNELTLKFEKLIDIIKIDVQKEINKY</sequence>
<protein>
    <submittedName>
        <fullName evidence="1">Uncharacterized protein</fullName>
    </submittedName>
</protein>
<evidence type="ECO:0000313" key="1">
    <source>
        <dbReference type="EMBL" id="KQK26114.1"/>
    </source>
</evidence>
<reference evidence="1 2" key="1">
    <citation type="submission" date="2015-10" db="EMBL/GenBank/DDBJ databases">
        <title>Chryseobacterium aquaticum genome.</title>
        <authorList>
            <person name="Newman J.D."/>
            <person name="Ferguson M.B."/>
            <person name="Miller J.R."/>
        </authorList>
    </citation>
    <scope>NUCLEOTIDE SEQUENCE [LARGE SCALE GENOMIC DNA]</scope>
    <source>
        <strain evidence="1 2">KCTC 12483</strain>
    </source>
</reference>
<gene>
    <name evidence="1" type="ORF">AR438_11070</name>
</gene>
<organism evidence="1 2">
    <name type="scientific">Chryseobacterium aquaticum</name>
    <dbReference type="NCBI Taxonomy" id="452084"/>
    <lineage>
        <taxon>Bacteria</taxon>
        <taxon>Pseudomonadati</taxon>
        <taxon>Bacteroidota</taxon>
        <taxon>Flavobacteriia</taxon>
        <taxon>Flavobacteriales</taxon>
        <taxon>Weeksellaceae</taxon>
        <taxon>Chryseobacterium group</taxon>
        <taxon>Chryseobacterium</taxon>
    </lineage>
</organism>
<accession>A0A0Q3SLJ1</accession>
<evidence type="ECO:0000313" key="2">
    <source>
        <dbReference type="Proteomes" id="UP000051682"/>
    </source>
</evidence>
<proteinExistence type="predicted"/>
<comment type="caution">
    <text evidence="1">The sequence shown here is derived from an EMBL/GenBank/DDBJ whole genome shotgun (WGS) entry which is preliminary data.</text>
</comment>
<name>A0A0Q3SLJ1_9FLAO</name>
<dbReference type="OrthoDB" id="1451584at2"/>
<dbReference type="STRING" id="452084.AR438_11070"/>